<feature type="compositionally biased region" description="Polar residues" evidence="1">
    <location>
        <begin position="270"/>
        <end position="281"/>
    </location>
</feature>
<evidence type="ECO:0000313" key="3">
    <source>
        <dbReference type="Proteomes" id="UP000193380"/>
    </source>
</evidence>
<feature type="compositionally biased region" description="Low complexity" evidence="1">
    <location>
        <begin position="114"/>
        <end position="132"/>
    </location>
</feature>
<dbReference type="PaxDb" id="8022-A0A060X4M6"/>
<evidence type="ECO:0000313" key="2">
    <source>
        <dbReference type="EMBL" id="CDQ71795.1"/>
    </source>
</evidence>
<feature type="region of interest" description="Disordered" evidence="1">
    <location>
        <begin position="223"/>
        <end position="289"/>
    </location>
</feature>
<feature type="region of interest" description="Disordered" evidence="1">
    <location>
        <begin position="98"/>
        <end position="138"/>
    </location>
</feature>
<dbReference type="AlphaFoldDB" id="A0A060X4M6"/>
<reference evidence="2" key="1">
    <citation type="journal article" date="2014" name="Nat. Commun.">
        <title>The rainbow trout genome provides novel insights into evolution after whole-genome duplication in vertebrates.</title>
        <authorList>
            <person name="Berthelot C."/>
            <person name="Brunet F."/>
            <person name="Chalopin D."/>
            <person name="Juanchich A."/>
            <person name="Bernard M."/>
            <person name="Noel B."/>
            <person name="Bento P."/>
            <person name="Da Silva C."/>
            <person name="Labadie K."/>
            <person name="Alberti A."/>
            <person name="Aury J.M."/>
            <person name="Louis A."/>
            <person name="Dehais P."/>
            <person name="Bardou P."/>
            <person name="Montfort J."/>
            <person name="Klopp C."/>
            <person name="Cabau C."/>
            <person name="Gaspin C."/>
            <person name="Thorgaard G.H."/>
            <person name="Boussaha M."/>
            <person name="Quillet E."/>
            <person name="Guyomard R."/>
            <person name="Galiana D."/>
            <person name="Bobe J."/>
            <person name="Volff J.N."/>
            <person name="Genet C."/>
            <person name="Wincker P."/>
            <person name="Jaillon O."/>
            <person name="Roest Crollius H."/>
            <person name="Guiguen Y."/>
        </authorList>
    </citation>
    <scope>NUCLEOTIDE SEQUENCE [LARGE SCALE GENOMIC DNA]</scope>
</reference>
<name>A0A060X4M6_ONCMY</name>
<gene>
    <name evidence="2" type="ORF">GSONMT00031721001</name>
</gene>
<feature type="compositionally biased region" description="Polar residues" evidence="1">
    <location>
        <begin position="239"/>
        <end position="254"/>
    </location>
</feature>
<proteinExistence type="predicted"/>
<evidence type="ECO:0000256" key="1">
    <source>
        <dbReference type="SAM" id="MobiDB-lite"/>
    </source>
</evidence>
<reference evidence="2" key="2">
    <citation type="submission" date="2014-03" db="EMBL/GenBank/DDBJ databases">
        <authorList>
            <person name="Genoscope - CEA"/>
        </authorList>
    </citation>
    <scope>NUCLEOTIDE SEQUENCE</scope>
</reference>
<organism evidence="2 3">
    <name type="scientific">Oncorhynchus mykiss</name>
    <name type="common">Rainbow trout</name>
    <name type="synonym">Salmo gairdneri</name>
    <dbReference type="NCBI Taxonomy" id="8022"/>
    <lineage>
        <taxon>Eukaryota</taxon>
        <taxon>Metazoa</taxon>
        <taxon>Chordata</taxon>
        <taxon>Craniata</taxon>
        <taxon>Vertebrata</taxon>
        <taxon>Euteleostomi</taxon>
        <taxon>Actinopterygii</taxon>
        <taxon>Neopterygii</taxon>
        <taxon>Teleostei</taxon>
        <taxon>Protacanthopterygii</taxon>
        <taxon>Salmoniformes</taxon>
        <taxon>Salmonidae</taxon>
        <taxon>Salmoninae</taxon>
        <taxon>Oncorhynchus</taxon>
    </lineage>
</organism>
<dbReference type="Proteomes" id="UP000193380">
    <property type="component" value="Unassembled WGS sequence"/>
</dbReference>
<dbReference type="STRING" id="8022.A0A060X4M6"/>
<protein>
    <submittedName>
        <fullName evidence="2">Uncharacterized protein</fullName>
    </submittedName>
</protein>
<sequence>MKNTLFLSQAFFGRMAVGKPWGVNTYFAARFRQLWLVKPPLMTKQHNSKHLKHTHPQRSVGYGFSSNYSHCSSCCRYDSDSWAPPLPVQTYLHQGLDDDMEEERVPTPPLRGVASSPAAAPYSQPSSSSLSSTHHEEMQSMLQAHLDELTRAYQYQVAKQTWHMKGSQHPPMAPVPPMGYVSSTLGSDLGNNIPCEEEEEDKAYGVSHQLCGFDYTASCSMDNHEGSGKGYSQRGRPVSSGSTESSALGTQSLGHQRATHTGRKPRAETVGTQRDSPTDVASPTPEPVHSVGARLHGSWASGGSDPPEECMVSTLERQHMASWSGRSSNMATLGRTRHRAAAGAGTDHPHNIHPPPNSTEHSYGERFKQYEHIRIFLEESVCGWLMDRFFLSITILRSEEDKEKNFGCRS</sequence>
<dbReference type="EMBL" id="FR904791">
    <property type="protein sequence ID" value="CDQ71795.1"/>
    <property type="molecule type" value="Genomic_DNA"/>
</dbReference>
<feature type="region of interest" description="Disordered" evidence="1">
    <location>
        <begin position="342"/>
        <end position="362"/>
    </location>
</feature>
<accession>A0A060X4M6</accession>